<proteinExistence type="predicted"/>
<name>A0AAE9L3I3_9BURK</name>
<reference evidence="2" key="2">
    <citation type="submission" date="2022-05" db="EMBL/GenBank/DDBJ databases">
        <authorList>
            <person name="Kunte H.-J."/>
        </authorList>
    </citation>
    <scope>NUCLEOTIDE SEQUENCE</scope>
    <source>
        <strain evidence="2">G5</strain>
    </source>
</reference>
<evidence type="ECO:0000313" key="2">
    <source>
        <dbReference type="EMBL" id="URF07092.1"/>
    </source>
</evidence>
<dbReference type="AlphaFoldDB" id="A0AAE9L3I3"/>
<gene>
    <name evidence="2" type="ORF">M5D45_17840</name>
</gene>
<dbReference type="KEGG" id="ccam:M5D45_17840"/>
<evidence type="ECO:0000256" key="1">
    <source>
        <dbReference type="SAM" id="MobiDB-lite"/>
    </source>
</evidence>
<protein>
    <submittedName>
        <fullName evidence="2">Uncharacterized protein</fullName>
    </submittedName>
</protein>
<organism evidence="2 3">
    <name type="scientific">Cupriavidus campinensis</name>
    <dbReference type="NCBI Taxonomy" id="151783"/>
    <lineage>
        <taxon>Bacteria</taxon>
        <taxon>Pseudomonadati</taxon>
        <taxon>Pseudomonadota</taxon>
        <taxon>Betaproteobacteria</taxon>
        <taxon>Burkholderiales</taxon>
        <taxon>Burkholderiaceae</taxon>
        <taxon>Cupriavidus</taxon>
    </lineage>
</organism>
<sequence>MERGVNILVVHGFAVREGRGKWACCFEIRLAIAGGGPLLFRGELHGRCFATEAAAVLAACEFGEREATRHMATARAMIAADDDEASRQKRSPPTGGPCGL</sequence>
<feature type="region of interest" description="Disordered" evidence="1">
    <location>
        <begin position="79"/>
        <end position="100"/>
    </location>
</feature>
<dbReference type="EMBL" id="CP097331">
    <property type="protein sequence ID" value="URF07092.1"/>
    <property type="molecule type" value="Genomic_DNA"/>
</dbReference>
<dbReference type="Proteomes" id="UP001056132">
    <property type="component" value="Chromosome 2"/>
</dbReference>
<dbReference type="RefSeq" id="WP_244844460.1">
    <property type="nucleotide sequence ID" value="NZ_CAJPVH010000002.1"/>
</dbReference>
<evidence type="ECO:0000313" key="3">
    <source>
        <dbReference type="Proteomes" id="UP001056132"/>
    </source>
</evidence>
<reference evidence="2" key="1">
    <citation type="journal article" date="2022" name="Microbiol. Resour. Announc.">
        <title>Genome Sequence of Cupriavidus campinensis Strain G5, a Member of a Bacterial Consortium Capable of Polyethylene Degradation.</title>
        <authorList>
            <person name="Schneider B."/>
            <person name="Pfeiffer F."/>
            <person name="Dyall-Smith M."/>
            <person name="Kunte H.J."/>
        </authorList>
    </citation>
    <scope>NUCLEOTIDE SEQUENCE</scope>
    <source>
        <strain evidence="2">G5</strain>
    </source>
</reference>
<accession>A0AAE9L3I3</accession>